<reference evidence="2" key="1">
    <citation type="submission" date="2020-09" db="EMBL/GenBank/DDBJ databases">
        <title>Genome-Enabled Discovery of Anthraquinone Biosynthesis in Senna tora.</title>
        <authorList>
            <person name="Kang S.-H."/>
            <person name="Pandey R.P."/>
            <person name="Lee C.-M."/>
            <person name="Sim J.-S."/>
            <person name="Jeong J.-T."/>
            <person name="Choi B.-S."/>
            <person name="Jung M."/>
            <person name="Ginzburg D."/>
            <person name="Zhao K."/>
            <person name="Won S.Y."/>
            <person name="Oh T.-J."/>
            <person name="Yu Y."/>
            <person name="Kim N.-H."/>
            <person name="Lee O.R."/>
            <person name="Lee T.-H."/>
            <person name="Bashyal P."/>
            <person name="Kim T.-S."/>
            <person name="Lee W.-H."/>
            <person name="Kawkins C."/>
            <person name="Kim C.-K."/>
            <person name="Kim J.S."/>
            <person name="Ahn B.O."/>
            <person name="Rhee S.Y."/>
            <person name="Sohng J.K."/>
        </authorList>
    </citation>
    <scope>NUCLEOTIDE SEQUENCE</scope>
    <source>
        <tissue evidence="2">Leaf</tissue>
    </source>
</reference>
<evidence type="ECO:0000313" key="2">
    <source>
        <dbReference type="EMBL" id="KAF7814759.1"/>
    </source>
</evidence>
<name>A0A834WF23_9FABA</name>
<evidence type="ECO:0000313" key="3">
    <source>
        <dbReference type="Proteomes" id="UP000634136"/>
    </source>
</evidence>
<dbReference type="AlphaFoldDB" id="A0A834WF23"/>
<sequence>MVSLFFPFIKRKKSEESTKKKTKTTKTEPMSNNKNIISENNDASDEKQGQKGTKINEEGSTVDSPTPEVQSLDNKDDDEAAPLLFSANEEDDEELNQKLNTIANYFRVENTEVPAVAMAATHNQIGDDGGGCRNRH</sequence>
<gene>
    <name evidence="2" type="ORF">G2W53_028728</name>
</gene>
<proteinExistence type="predicted"/>
<organism evidence="2 3">
    <name type="scientific">Senna tora</name>
    <dbReference type="NCBI Taxonomy" id="362788"/>
    <lineage>
        <taxon>Eukaryota</taxon>
        <taxon>Viridiplantae</taxon>
        <taxon>Streptophyta</taxon>
        <taxon>Embryophyta</taxon>
        <taxon>Tracheophyta</taxon>
        <taxon>Spermatophyta</taxon>
        <taxon>Magnoliopsida</taxon>
        <taxon>eudicotyledons</taxon>
        <taxon>Gunneridae</taxon>
        <taxon>Pentapetalae</taxon>
        <taxon>rosids</taxon>
        <taxon>fabids</taxon>
        <taxon>Fabales</taxon>
        <taxon>Fabaceae</taxon>
        <taxon>Caesalpinioideae</taxon>
        <taxon>Cassia clade</taxon>
        <taxon>Senna</taxon>
    </lineage>
</organism>
<feature type="compositionally biased region" description="Polar residues" evidence="1">
    <location>
        <begin position="29"/>
        <end position="41"/>
    </location>
</feature>
<evidence type="ECO:0000256" key="1">
    <source>
        <dbReference type="SAM" id="MobiDB-lite"/>
    </source>
</evidence>
<feature type="region of interest" description="Disordered" evidence="1">
    <location>
        <begin position="13"/>
        <end position="92"/>
    </location>
</feature>
<dbReference type="EMBL" id="JAAIUW010000009">
    <property type="protein sequence ID" value="KAF7814759.1"/>
    <property type="molecule type" value="Genomic_DNA"/>
</dbReference>
<comment type="caution">
    <text evidence="2">The sequence shown here is derived from an EMBL/GenBank/DDBJ whole genome shotgun (WGS) entry which is preliminary data.</text>
</comment>
<keyword evidence="3" id="KW-1185">Reference proteome</keyword>
<feature type="compositionally biased region" description="Basic and acidic residues" evidence="1">
    <location>
        <begin position="44"/>
        <end position="57"/>
    </location>
</feature>
<protein>
    <submittedName>
        <fullName evidence="2">Uncharacterized protein</fullName>
    </submittedName>
</protein>
<dbReference type="Proteomes" id="UP000634136">
    <property type="component" value="Unassembled WGS sequence"/>
</dbReference>
<feature type="compositionally biased region" description="Polar residues" evidence="1">
    <location>
        <begin position="58"/>
        <end position="72"/>
    </location>
</feature>
<accession>A0A834WF23</accession>